<evidence type="ECO:0000313" key="4">
    <source>
        <dbReference type="Proteomes" id="UP000886595"/>
    </source>
</evidence>
<dbReference type="EMBL" id="JAAMPC010000576">
    <property type="protein sequence ID" value="KAG2242226.1"/>
    <property type="molecule type" value="Genomic_DNA"/>
</dbReference>
<dbReference type="EMBL" id="JAAMPC010000014">
    <property type="protein sequence ID" value="KAG2262673.1"/>
    <property type="molecule type" value="Genomic_DNA"/>
</dbReference>
<keyword evidence="4" id="KW-1185">Reference proteome</keyword>
<accession>A0A8X7Q467</accession>
<dbReference type="AlphaFoldDB" id="A0A8X7Q467"/>
<gene>
    <name evidence="3" type="ORF">Bca52824_069752</name>
    <name evidence="2" type="ORF">Bca52824_095927</name>
</gene>
<evidence type="ECO:0000313" key="3">
    <source>
        <dbReference type="EMBL" id="KAG2262673.1"/>
    </source>
</evidence>
<organism evidence="3 4">
    <name type="scientific">Brassica carinata</name>
    <name type="common">Ethiopian mustard</name>
    <name type="synonym">Abyssinian cabbage</name>
    <dbReference type="NCBI Taxonomy" id="52824"/>
    <lineage>
        <taxon>Eukaryota</taxon>
        <taxon>Viridiplantae</taxon>
        <taxon>Streptophyta</taxon>
        <taxon>Embryophyta</taxon>
        <taxon>Tracheophyta</taxon>
        <taxon>Spermatophyta</taxon>
        <taxon>Magnoliopsida</taxon>
        <taxon>eudicotyledons</taxon>
        <taxon>Gunneridae</taxon>
        <taxon>Pentapetalae</taxon>
        <taxon>rosids</taxon>
        <taxon>malvids</taxon>
        <taxon>Brassicales</taxon>
        <taxon>Brassicaceae</taxon>
        <taxon>Brassiceae</taxon>
        <taxon>Brassica</taxon>
    </lineage>
</organism>
<proteinExistence type="predicted"/>
<reference evidence="3 4" key="1">
    <citation type="submission" date="2020-02" db="EMBL/GenBank/DDBJ databases">
        <authorList>
            <person name="Ma Q."/>
            <person name="Huang Y."/>
            <person name="Song X."/>
            <person name="Pei D."/>
        </authorList>
    </citation>
    <scope>NUCLEOTIDE SEQUENCE [LARGE SCALE GENOMIC DNA]</scope>
    <source>
        <strain evidence="3">Sxm20200214</strain>
        <tissue evidence="3">Leaf</tissue>
    </source>
</reference>
<dbReference type="Proteomes" id="UP000886595">
    <property type="component" value="Unassembled WGS sequence"/>
</dbReference>
<evidence type="ECO:0000313" key="2">
    <source>
        <dbReference type="EMBL" id="KAG2242226.1"/>
    </source>
</evidence>
<feature type="compositionally biased region" description="Basic and acidic residues" evidence="1">
    <location>
        <begin position="10"/>
        <end position="21"/>
    </location>
</feature>
<comment type="caution">
    <text evidence="3">The sequence shown here is derived from an EMBL/GenBank/DDBJ whole genome shotgun (WGS) entry which is preliminary data.</text>
</comment>
<evidence type="ECO:0000256" key="1">
    <source>
        <dbReference type="SAM" id="MobiDB-lite"/>
    </source>
</evidence>
<name>A0A8X7Q467_BRACI</name>
<sequence>MVSSPVKANGYDKHTSKESNRTRIPTYTYFSNQAPVISSASGAIGPRCTKLECHVTEQQRRQAVSRP</sequence>
<protein>
    <submittedName>
        <fullName evidence="3">Uncharacterized protein</fullName>
    </submittedName>
</protein>
<feature type="region of interest" description="Disordered" evidence="1">
    <location>
        <begin position="1"/>
        <end position="21"/>
    </location>
</feature>